<feature type="domain" description="F-box" evidence="1">
    <location>
        <begin position="79"/>
        <end position="126"/>
    </location>
</feature>
<gene>
    <name evidence="2" type="primary">Acey_s0005.g2611</name>
    <name evidence="2" type="ORF">Y032_0005g2611</name>
</gene>
<dbReference type="EMBL" id="JARK01001341">
    <property type="protein sequence ID" value="EYC30364.1"/>
    <property type="molecule type" value="Genomic_DNA"/>
</dbReference>
<evidence type="ECO:0000313" key="2">
    <source>
        <dbReference type="EMBL" id="EYC30364.1"/>
    </source>
</evidence>
<protein>
    <recommendedName>
        <fullName evidence="1">F-box domain-containing protein</fullName>
    </recommendedName>
</protein>
<accession>A0A016VS03</accession>
<keyword evidence="3" id="KW-1185">Reference proteome</keyword>
<evidence type="ECO:0000313" key="3">
    <source>
        <dbReference type="Proteomes" id="UP000024635"/>
    </source>
</evidence>
<evidence type="ECO:0000259" key="1">
    <source>
        <dbReference type="PROSITE" id="PS50181"/>
    </source>
</evidence>
<organism evidence="2 3">
    <name type="scientific">Ancylostoma ceylanicum</name>
    <dbReference type="NCBI Taxonomy" id="53326"/>
    <lineage>
        <taxon>Eukaryota</taxon>
        <taxon>Metazoa</taxon>
        <taxon>Ecdysozoa</taxon>
        <taxon>Nematoda</taxon>
        <taxon>Chromadorea</taxon>
        <taxon>Rhabditida</taxon>
        <taxon>Rhabditina</taxon>
        <taxon>Rhabditomorpha</taxon>
        <taxon>Strongyloidea</taxon>
        <taxon>Ancylostomatidae</taxon>
        <taxon>Ancylostomatinae</taxon>
        <taxon>Ancylostoma</taxon>
    </lineage>
</organism>
<dbReference type="Proteomes" id="UP000024635">
    <property type="component" value="Unassembled WGS sequence"/>
</dbReference>
<comment type="caution">
    <text evidence="2">The sequence shown here is derived from an EMBL/GenBank/DDBJ whole genome shotgun (WGS) entry which is preliminary data.</text>
</comment>
<dbReference type="InterPro" id="IPR001810">
    <property type="entry name" value="F-box_dom"/>
</dbReference>
<dbReference type="PROSITE" id="PS50181">
    <property type="entry name" value="FBOX"/>
    <property type="match status" value="1"/>
</dbReference>
<proteinExistence type="predicted"/>
<sequence>MEGPQQKEISFKWLKSERRREKRFGSSLSIPVGLVWKNRSNNSEEHQITCRFFLFPAASQELLLSCCKFFIDSHRITAPQMLNDLPSHILLRVYQLIEPKDLKSLRAVQRRDYEFVTSYRNCLRRTPVMVRLRAEEHGFIIDVYKAQFSLDKPRRFAIISSELDELRRFKELAVKGLILESAPDGDIPVLFHAASLLPLDAECSLTFKSLCFSDSNITQVLRLLAQIRSIPLLKLKECVFPAESVARFFLSSQIASRSFRIEDDQCFIKGNEDTSNDVGDMLLCDFLASDCDSMSLSTVAEVSFRGLINFIRAWRRNPRQFSQASFVRSERFDSDSNFDYVPATVYPFCKSDLVLRAQMESRHEVRLVTERLCVDL</sequence>
<dbReference type="OrthoDB" id="5808995at2759"/>
<reference evidence="3" key="1">
    <citation type="journal article" date="2015" name="Nat. Genet.">
        <title>The genome and transcriptome of the zoonotic hookworm Ancylostoma ceylanicum identify infection-specific gene families.</title>
        <authorList>
            <person name="Schwarz E.M."/>
            <person name="Hu Y."/>
            <person name="Antoshechkin I."/>
            <person name="Miller M.M."/>
            <person name="Sternberg P.W."/>
            <person name="Aroian R.V."/>
        </authorList>
    </citation>
    <scope>NUCLEOTIDE SEQUENCE</scope>
    <source>
        <strain evidence="3">HY135</strain>
    </source>
</reference>
<dbReference type="AlphaFoldDB" id="A0A016VS03"/>
<name>A0A016VS03_9BILA</name>